<comment type="caution">
    <text evidence="2">The sequence shown here is derived from an EMBL/GenBank/DDBJ whole genome shotgun (WGS) entry which is preliminary data.</text>
</comment>
<gene>
    <name evidence="2" type="ORF">IAB44_07440</name>
</gene>
<dbReference type="InterPro" id="IPR017853">
    <property type="entry name" value="GH"/>
</dbReference>
<organism evidence="2 3">
    <name type="scientific">Candidatus Limivivens intestinipullorum</name>
    <dbReference type="NCBI Taxonomy" id="2840858"/>
    <lineage>
        <taxon>Bacteria</taxon>
        <taxon>Bacillati</taxon>
        <taxon>Bacillota</taxon>
        <taxon>Clostridia</taxon>
        <taxon>Lachnospirales</taxon>
        <taxon>Lachnospiraceae</taxon>
        <taxon>Lachnospiraceae incertae sedis</taxon>
        <taxon>Candidatus Limivivens</taxon>
    </lineage>
</organism>
<dbReference type="EMBL" id="DVIQ01000035">
    <property type="protein sequence ID" value="HIS31366.1"/>
    <property type="molecule type" value="Genomic_DNA"/>
</dbReference>
<name>A0A9D1JJN7_9FIRM</name>
<dbReference type="InterPro" id="IPR043780">
    <property type="entry name" value="DUF5722"/>
</dbReference>
<evidence type="ECO:0000313" key="3">
    <source>
        <dbReference type="Proteomes" id="UP000823935"/>
    </source>
</evidence>
<dbReference type="SUPFAM" id="SSF51445">
    <property type="entry name" value="(Trans)glycosidases"/>
    <property type="match status" value="1"/>
</dbReference>
<dbReference type="Gene3D" id="3.20.20.80">
    <property type="entry name" value="Glycosidases"/>
    <property type="match status" value="1"/>
</dbReference>
<sequence>MTGGQKTTAGKKYVLIGFFFLILAAFLPGMKASAKEWPVAIKSCAIRRGSRDVVEVRYQKNSDRSGTDGNYYLFALGAWQMSLTNSMEPIDTVRQKSAGILRVDLKQNTKDSRLNKKFAVAVKKQNGAYELVSSFSYITNPEEVASYRYKFPTAVSKKGLQVNTEMISDAEDLGVRHSAVNIVLNDFLTEEWQQNSRYAYKFTFEGTTYWFSKAACAALEEKLLPMKKSNMIVTAILLMRGESKSLDMIAGGALRDGVYYYGLSTANERSVRKLSALMTFLAKRYARSGARYGRISNWVLGNEVENYGQYNYMGELSLAKYAKLYARSFRVVYNSIKSVYSNARIYISLSNCWNIKQPSGRSFTSRKTLEAFAASLKAEGEISWNLAFHPYPQPLTDPVFWDDLATNKSSTQFITMKNIGYLTDYLKRRYGRGVRVILSEQGFTSVSGGQENQELQAAAFAYAYYIAEFNDSIDAFILHRHVDNEDEVAQGLCLGLWSTSGDSVEWAGEKKKIWTVFRYIDTNQSRRVTNFALDILGVSSWSQLVDGFTWTRFTKMASIKTSDLQAVQDLEKPRSLKTWTEAYGVTVEEKGSTTVLTPKQGLNRNLFRGVGKAFDEPMNFSKRPEVYFRIKLSGTSAKRAEVKIRFYSGSHLYESRGKVTVGRETAVSANLSAWKYKNKVDKIQILVKPNGASAWNTEAQITIKDLQMGMTVG</sequence>
<dbReference type="Proteomes" id="UP000823935">
    <property type="component" value="Unassembled WGS sequence"/>
</dbReference>
<dbReference type="Pfam" id="PF18989">
    <property type="entry name" value="DUF5722"/>
    <property type="match status" value="1"/>
</dbReference>
<protein>
    <recommendedName>
        <fullName evidence="1">DUF5722 domain-containing protein</fullName>
    </recommendedName>
</protein>
<accession>A0A9D1JJN7</accession>
<evidence type="ECO:0000313" key="2">
    <source>
        <dbReference type="EMBL" id="HIS31366.1"/>
    </source>
</evidence>
<proteinExistence type="predicted"/>
<reference evidence="2" key="2">
    <citation type="journal article" date="2021" name="PeerJ">
        <title>Extensive microbial diversity within the chicken gut microbiome revealed by metagenomics and culture.</title>
        <authorList>
            <person name="Gilroy R."/>
            <person name="Ravi A."/>
            <person name="Getino M."/>
            <person name="Pursley I."/>
            <person name="Horton D.L."/>
            <person name="Alikhan N.F."/>
            <person name="Baker D."/>
            <person name="Gharbi K."/>
            <person name="Hall N."/>
            <person name="Watson M."/>
            <person name="Adriaenssens E.M."/>
            <person name="Foster-Nyarko E."/>
            <person name="Jarju S."/>
            <person name="Secka A."/>
            <person name="Antonio M."/>
            <person name="Oren A."/>
            <person name="Chaudhuri R.R."/>
            <person name="La Ragione R."/>
            <person name="Hildebrand F."/>
            <person name="Pallen M.J."/>
        </authorList>
    </citation>
    <scope>NUCLEOTIDE SEQUENCE</scope>
    <source>
        <strain evidence="2">CHK190-19873</strain>
    </source>
</reference>
<feature type="domain" description="DUF5722" evidence="1">
    <location>
        <begin position="151"/>
        <end position="543"/>
    </location>
</feature>
<evidence type="ECO:0000259" key="1">
    <source>
        <dbReference type="Pfam" id="PF18989"/>
    </source>
</evidence>
<reference evidence="2" key="1">
    <citation type="submission" date="2020-10" db="EMBL/GenBank/DDBJ databases">
        <authorList>
            <person name="Gilroy R."/>
        </authorList>
    </citation>
    <scope>NUCLEOTIDE SEQUENCE</scope>
    <source>
        <strain evidence="2">CHK190-19873</strain>
    </source>
</reference>
<dbReference type="AlphaFoldDB" id="A0A9D1JJN7"/>